<proteinExistence type="inferred from homology"/>
<dbReference type="GO" id="GO:0009922">
    <property type="term" value="F:fatty acid elongase activity"/>
    <property type="evidence" value="ECO:0007669"/>
    <property type="project" value="InterPro"/>
</dbReference>
<evidence type="ECO:0000256" key="6">
    <source>
        <dbReference type="ARBA" id="ARBA00022989"/>
    </source>
</evidence>
<name>D7FYS6_ECTSI</name>
<evidence type="ECO:0000256" key="2">
    <source>
        <dbReference type="ARBA" id="ARBA00022516"/>
    </source>
</evidence>
<evidence type="ECO:0000256" key="1">
    <source>
        <dbReference type="ARBA" id="ARBA00004141"/>
    </source>
</evidence>
<dbReference type="PANTHER" id="PTHR11157">
    <property type="entry name" value="FATTY ACID ACYL TRANSFERASE-RELATED"/>
    <property type="match status" value="1"/>
</dbReference>
<evidence type="ECO:0000313" key="11">
    <source>
        <dbReference type="EMBL" id="CBJ26568.1"/>
    </source>
</evidence>
<feature type="transmembrane region" description="Helical" evidence="10">
    <location>
        <begin position="22"/>
        <end position="44"/>
    </location>
</feature>
<dbReference type="STRING" id="2880.D7FYS6"/>
<gene>
    <name evidence="11" type="primary">ELO</name>
    <name evidence="11" type="ORF">Esi_0035_0032</name>
</gene>
<dbReference type="InParanoid" id="D7FYS6"/>
<dbReference type="Pfam" id="PF01151">
    <property type="entry name" value="ELO"/>
    <property type="match status" value="1"/>
</dbReference>
<evidence type="ECO:0000256" key="10">
    <source>
        <dbReference type="RuleBase" id="RU361115"/>
    </source>
</evidence>
<dbReference type="OrthoDB" id="434092at2759"/>
<keyword evidence="5 10" id="KW-0276">Fatty acid metabolism</keyword>
<organism evidence="11 12">
    <name type="scientific">Ectocarpus siliculosus</name>
    <name type="common">Brown alga</name>
    <name type="synonym">Conferva siliculosa</name>
    <dbReference type="NCBI Taxonomy" id="2880"/>
    <lineage>
        <taxon>Eukaryota</taxon>
        <taxon>Sar</taxon>
        <taxon>Stramenopiles</taxon>
        <taxon>Ochrophyta</taxon>
        <taxon>PX clade</taxon>
        <taxon>Phaeophyceae</taxon>
        <taxon>Ectocarpales</taxon>
        <taxon>Ectocarpaceae</taxon>
        <taxon>Ectocarpus</taxon>
    </lineage>
</organism>
<dbReference type="GO" id="GO:0042761">
    <property type="term" value="P:very long-chain fatty acid biosynthetic process"/>
    <property type="evidence" value="ECO:0007669"/>
    <property type="project" value="TreeGrafter"/>
</dbReference>
<dbReference type="GO" id="GO:0030148">
    <property type="term" value="P:sphingolipid biosynthetic process"/>
    <property type="evidence" value="ECO:0007669"/>
    <property type="project" value="TreeGrafter"/>
</dbReference>
<reference evidence="11 12" key="1">
    <citation type="journal article" date="2010" name="Nature">
        <title>The Ectocarpus genome and the independent evolution of multicellularity in brown algae.</title>
        <authorList>
            <person name="Cock J.M."/>
            <person name="Sterck L."/>
            <person name="Rouze P."/>
            <person name="Scornet D."/>
            <person name="Allen A.E."/>
            <person name="Amoutzias G."/>
            <person name="Anthouard V."/>
            <person name="Artiguenave F."/>
            <person name="Aury J.M."/>
            <person name="Badger J.H."/>
            <person name="Beszteri B."/>
            <person name="Billiau K."/>
            <person name="Bonnet E."/>
            <person name="Bothwell J.H."/>
            <person name="Bowler C."/>
            <person name="Boyen C."/>
            <person name="Brownlee C."/>
            <person name="Carrano C.J."/>
            <person name="Charrier B."/>
            <person name="Cho G.Y."/>
            <person name="Coelho S.M."/>
            <person name="Collen J."/>
            <person name="Corre E."/>
            <person name="Da Silva C."/>
            <person name="Delage L."/>
            <person name="Delaroque N."/>
            <person name="Dittami S.M."/>
            <person name="Doulbeau S."/>
            <person name="Elias M."/>
            <person name="Farnham G."/>
            <person name="Gachon C.M."/>
            <person name="Gschloessl B."/>
            <person name="Heesch S."/>
            <person name="Jabbari K."/>
            <person name="Jubin C."/>
            <person name="Kawai H."/>
            <person name="Kimura K."/>
            <person name="Kloareg B."/>
            <person name="Kupper F.C."/>
            <person name="Lang D."/>
            <person name="Le Bail A."/>
            <person name="Leblanc C."/>
            <person name="Lerouge P."/>
            <person name="Lohr M."/>
            <person name="Lopez P.J."/>
            <person name="Martens C."/>
            <person name="Maumus F."/>
            <person name="Michel G."/>
            <person name="Miranda-Saavedra D."/>
            <person name="Morales J."/>
            <person name="Moreau H."/>
            <person name="Motomura T."/>
            <person name="Nagasato C."/>
            <person name="Napoli C.A."/>
            <person name="Nelson D.R."/>
            <person name="Nyvall-Collen P."/>
            <person name="Peters A.F."/>
            <person name="Pommier C."/>
            <person name="Potin P."/>
            <person name="Poulain J."/>
            <person name="Quesneville H."/>
            <person name="Read B."/>
            <person name="Rensing S.A."/>
            <person name="Ritter A."/>
            <person name="Rousvoal S."/>
            <person name="Samanta M."/>
            <person name="Samson G."/>
            <person name="Schroeder D.C."/>
            <person name="Segurens B."/>
            <person name="Strittmatter M."/>
            <person name="Tonon T."/>
            <person name="Tregear J.W."/>
            <person name="Valentin K."/>
            <person name="von Dassow P."/>
            <person name="Yamagishi T."/>
            <person name="Van de Peer Y."/>
            <person name="Wincker P."/>
        </authorList>
    </citation>
    <scope>NUCLEOTIDE SEQUENCE [LARGE SCALE GENOMIC DNA]</scope>
    <source>
        <strain evidence="12">Ec32 / CCAP1310/4</strain>
    </source>
</reference>
<dbReference type="InterPro" id="IPR002076">
    <property type="entry name" value="ELO_fam"/>
</dbReference>
<dbReference type="EC" id="2.3.1.-" evidence="10"/>
<dbReference type="GO" id="GO:0005789">
    <property type="term" value="C:endoplasmic reticulum membrane"/>
    <property type="evidence" value="ECO:0007669"/>
    <property type="project" value="TreeGrafter"/>
</dbReference>
<protein>
    <recommendedName>
        <fullName evidence="10">Elongation of fatty acids protein</fullName>
        <ecNumber evidence="10">2.3.1.-</ecNumber>
    </recommendedName>
</protein>
<dbReference type="PANTHER" id="PTHR11157:SF140">
    <property type="entry name" value="ELONGATION OF FATTY ACIDS PROTEIN"/>
    <property type="match status" value="1"/>
</dbReference>
<keyword evidence="3 10" id="KW-0808">Transferase</keyword>
<evidence type="ECO:0000256" key="3">
    <source>
        <dbReference type="ARBA" id="ARBA00022679"/>
    </source>
</evidence>
<keyword evidence="12" id="KW-1185">Reference proteome</keyword>
<keyword evidence="7 10" id="KW-0443">Lipid metabolism</keyword>
<comment type="catalytic activity">
    <reaction evidence="10">
        <text>an acyl-CoA + malonyl-CoA + H(+) = a 3-oxoacyl-CoA + CO2 + CoA</text>
        <dbReference type="Rhea" id="RHEA:50252"/>
        <dbReference type="ChEBI" id="CHEBI:15378"/>
        <dbReference type="ChEBI" id="CHEBI:16526"/>
        <dbReference type="ChEBI" id="CHEBI:57287"/>
        <dbReference type="ChEBI" id="CHEBI:57384"/>
        <dbReference type="ChEBI" id="CHEBI:58342"/>
        <dbReference type="ChEBI" id="CHEBI:90726"/>
    </reaction>
    <physiologicalReaction direction="left-to-right" evidence="10">
        <dbReference type="Rhea" id="RHEA:50253"/>
    </physiologicalReaction>
</comment>
<feature type="transmembrane region" description="Helical" evidence="10">
    <location>
        <begin position="122"/>
        <end position="140"/>
    </location>
</feature>
<evidence type="ECO:0000313" key="12">
    <source>
        <dbReference type="Proteomes" id="UP000002630"/>
    </source>
</evidence>
<evidence type="ECO:0000256" key="4">
    <source>
        <dbReference type="ARBA" id="ARBA00022692"/>
    </source>
</evidence>
<dbReference type="AlphaFoldDB" id="D7FYS6"/>
<feature type="transmembrane region" description="Helical" evidence="10">
    <location>
        <begin position="152"/>
        <end position="172"/>
    </location>
</feature>
<dbReference type="GO" id="GO:0019367">
    <property type="term" value="P:fatty acid elongation, saturated fatty acid"/>
    <property type="evidence" value="ECO:0007669"/>
    <property type="project" value="TreeGrafter"/>
</dbReference>
<keyword evidence="9 10" id="KW-0275">Fatty acid biosynthesis</keyword>
<dbReference type="Proteomes" id="UP000002630">
    <property type="component" value="Linkage Group LG33"/>
</dbReference>
<dbReference type="OMA" id="EFMQNAD"/>
<comment type="similarity">
    <text evidence="10">Belongs to the ELO family.</text>
</comment>
<keyword evidence="4 10" id="KW-0812">Transmembrane</keyword>
<keyword evidence="2 10" id="KW-0444">Lipid biosynthesis</keyword>
<comment type="subcellular location">
    <subcellularLocation>
        <location evidence="1">Membrane</location>
        <topology evidence="1">Multi-pass membrane protein</topology>
    </subcellularLocation>
</comment>
<feature type="transmembrane region" description="Helical" evidence="10">
    <location>
        <begin position="93"/>
        <end position="110"/>
    </location>
</feature>
<accession>D7FYS6</accession>
<feature type="transmembrane region" description="Helical" evidence="10">
    <location>
        <begin position="184"/>
        <end position="203"/>
    </location>
</feature>
<evidence type="ECO:0000256" key="9">
    <source>
        <dbReference type="ARBA" id="ARBA00023160"/>
    </source>
</evidence>
<feature type="transmembrane region" description="Helical" evidence="10">
    <location>
        <begin position="64"/>
        <end position="86"/>
    </location>
</feature>
<dbReference type="EMBL" id="FN649758">
    <property type="protein sequence ID" value="CBJ26568.1"/>
    <property type="molecule type" value="Genomic_DNA"/>
</dbReference>
<evidence type="ECO:0000256" key="8">
    <source>
        <dbReference type="ARBA" id="ARBA00023136"/>
    </source>
</evidence>
<dbReference type="PROSITE" id="PS01188">
    <property type="entry name" value="ELO"/>
    <property type="match status" value="1"/>
</dbReference>
<dbReference type="GO" id="GO:0034626">
    <property type="term" value="P:fatty acid elongation, polyunsaturated fatty acid"/>
    <property type="evidence" value="ECO:0007669"/>
    <property type="project" value="TreeGrafter"/>
</dbReference>
<keyword evidence="8 10" id="KW-0472">Membrane</keyword>
<dbReference type="InterPro" id="IPR030457">
    <property type="entry name" value="ELO_CS"/>
</dbReference>
<evidence type="ECO:0000256" key="5">
    <source>
        <dbReference type="ARBA" id="ARBA00022832"/>
    </source>
</evidence>
<keyword evidence="6 10" id="KW-1133">Transmembrane helix</keyword>
<dbReference type="GO" id="GO:0034625">
    <property type="term" value="P:fatty acid elongation, monounsaturated fatty acid"/>
    <property type="evidence" value="ECO:0007669"/>
    <property type="project" value="TreeGrafter"/>
</dbReference>
<sequence>MVTVGPKVMADMSPIDSYPVRFVYNVVQIILCSYMCVEAFMIAYRNGYPVLPCAPFDAENPPAANLLWLFYVSKVLDFMDTIFIVLKKSWRQLSFLHVYHHCTIFLFYWLNVNAGYDGDVYLTIVLNGFIHTVMYTYYFVSMHTKDIWWKKYLTLMQMIQFVCMTTQALYLLTTGCTSYPPRIVVVYAGYILSLLFLFAQFYVNSYTKKPTAKNA</sequence>
<evidence type="ECO:0000256" key="7">
    <source>
        <dbReference type="ARBA" id="ARBA00023098"/>
    </source>
</evidence>
<dbReference type="EMBL" id="FN648542">
    <property type="protein sequence ID" value="CBJ26568.1"/>
    <property type="molecule type" value="Genomic_DNA"/>
</dbReference>